<keyword evidence="7" id="KW-0677">Repeat</keyword>
<keyword evidence="5 11" id="KW-0479">Metal-binding</keyword>
<evidence type="ECO:0000256" key="12">
    <source>
        <dbReference type="SAM" id="SignalP"/>
    </source>
</evidence>
<dbReference type="Pfam" id="PF00034">
    <property type="entry name" value="Cytochrom_C"/>
    <property type="match status" value="2"/>
</dbReference>
<feature type="chain" id="PRO_5045524407" evidence="12">
    <location>
        <begin position="22"/>
        <end position="431"/>
    </location>
</feature>
<sequence length="431" mass="45993">MNSKLSLLLPALLLVAAQAQAADDATVAKGEYLSRAGDCIACHTVKGGQPFAGGLPIESPFGTIYSTNITPSKTAGIGNYTLEQFDDAVRHGERADGSNLYPAMPYPDYSVLSDADVKALYAYFMQGVKAVDKKAPETDLSFPFNQRWGLGMWDLVFGHDDSFEAHSENPFINRGAYLVQGLGHCGSCHSPRGVAYQEKAYDDTDDEFLTGGKVGIWEAPSLRAGSGTGPLVSWDKAEIVDYLANGRNDRTAVGGEMTSVIEHSLSYLTKSDLEAIADYLKSLPGEGQAIMLSVDATEKTATELNSAKVDINSGARMYLDNCGACHFTHGEGAPRVFPQLDGNSLINAKDPSGLIHVILAGARLPSTKGAPEALAMPAFGWRLNDDEVAKLATFVRQAWNNHASVVTAKQVADVRATISAAELNATKPTLN</sequence>
<keyword evidence="15" id="KW-1185">Reference proteome</keyword>
<organism evidence="14 15">
    <name type="scientific">Shewanella electrica</name>
    <dbReference type="NCBI Taxonomy" id="515560"/>
    <lineage>
        <taxon>Bacteria</taxon>
        <taxon>Pseudomonadati</taxon>
        <taxon>Pseudomonadota</taxon>
        <taxon>Gammaproteobacteria</taxon>
        <taxon>Alteromonadales</taxon>
        <taxon>Shewanellaceae</taxon>
        <taxon>Shewanella</taxon>
    </lineage>
</organism>
<evidence type="ECO:0000256" key="1">
    <source>
        <dbReference type="ARBA" id="ARBA00004236"/>
    </source>
</evidence>
<evidence type="ECO:0000256" key="11">
    <source>
        <dbReference type="PROSITE-ProRule" id="PRU00433"/>
    </source>
</evidence>
<name>A0ABT2FGF9_9GAMM</name>
<dbReference type="Proteomes" id="UP001201549">
    <property type="component" value="Unassembled WGS sequence"/>
</dbReference>
<proteinExistence type="predicted"/>
<evidence type="ECO:0000313" key="14">
    <source>
        <dbReference type="EMBL" id="MCS4555400.1"/>
    </source>
</evidence>
<keyword evidence="8" id="KW-0249">Electron transport</keyword>
<feature type="signal peptide" evidence="12">
    <location>
        <begin position="1"/>
        <end position="21"/>
    </location>
</feature>
<reference evidence="15" key="1">
    <citation type="submission" date="2023-07" db="EMBL/GenBank/DDBJ databases">
        <title>Shewanella mangrovi sp. nov., an acetaldehyde- degrading bacterium isolated from mangrove sediment.</title>
        <authorList>
            <person name="Liu Y."/>
        </authorList>
    </citation>
    <scope>NUCLEOTIDE SEQUENCE [LARGE SCALE GENOMIC DNA]</scope>
    <source>
        <strain evidence="15">C32</strain>
    </source>
</reference>
<evidence type="ECO:0000259" key="13">
    <source>
        <dbReference type="PROSITE" id="PS51007"/>
    </source>
</evidence>
<feature type="domain" description="Cytochrome c" evidence="13">
    <location>
        <begin position="25"/>
        <end position="128"/>
    </location>
</feature>
<evidence type="ECO:0000256" key="3">
    <source>
        <dbReference type="ARBA" id="ARBA00022475"/>
    </source>
</evidence>
<comment type="caution">
    <text evidence="14">The sequence shown here is derived from an EMBL/GenBank/DDBJ whole genome shotgun (WGS) entry which is preliminary data.</text>
</comment>
<evidence type="ECO:0000313" key="15">
    <source>
        <dbReference type="Proteomes" id="UP001201549"/>
    </source>
</evidence>
<evidence type="ECO:0000256" key="10">
    <source>
        <dbReference type="ARBA" id="ARBA00023136"/>
    </source>
</evidence>
<keyword evidence="3" id="KW-1003">Cell membrane</keyword>
<dbReference type="PRINTS" id="PR00605">
    <property type="entry name" value="CYTCHROMECIC"/>
</dbReference>
<dbReference type="SUPFAM" id="SSF46626">
    <property type="entry name" value="Cytochrome c"/>
    <property type="match status" value="3"/>
</dbReference>
<dbReference type="EMBL" id="JAKOGG010000002">
    <property type="protein sequence ID" value="MCS4555400.1"/>
    <property type="molecule type" value="Genomic_DNA"/>
</dbReference>
<comment type="subcellular location">
    <subcellularLocation>
        <location evidence="1">Cell membrane</location>
    </subcellularLocation>
</comment>
<dbReference type="InterPro" id="IPR036909">
    <property type="entry name" value="Cyt_c-like_dom_sf"/>
</dbReference>
<evidence type="ECO:0000256" key="6">
    <source>
        <dbReference type="ARBA" id="ARBA00022729"/>
    </source>
</evidence>
<dbReference type="PANTHER" id="PTHR35008">
    <property type="entry name" value="BLL4482 PROTEIN-RELATED"/>
    <property type="match status" value="1"/>
</dbReference>
<dbReference type="PANTHER" id="PTHR35008:SF8">
    <property type="entry name" value="ALCOHOL DEHYDROGENASE CYTOCHROME C SUBUNIT"/>
    <property type="match status" value="1"/>
</dbReference>
<gene>
    <name evidence="14" type="ORF">L9G74_03020</name>
</gene>
<dbReference type="Gene3D" id="1.10.760.10">
    <property type="entry name" value="Cytochrome c-like domain"/>
    <property type="match status" value="3"/>
</dbReference>
<protein>
    <submittedName>
        <fullName evidence="14">Cytochrome c</fullName>
    </submittedName>
</protein>
<evidence type="ECO:0000256" key="7">
    <source>
        <dbReference type="ARBA" id="ARBA00022737"/>
    </source>
</evidence>
<evidence type="ECO:0000256" key="2">
    <source>
        <dbReference type="ARBA" id="ARBA00022448"/>
    </source>
</evidence>
<dbReference type="PROSITE" id="PS51007">
    <property type="entry name" value="CYTC"/>
    <property type="match status" value="3"/>
</dbReference>
<evidence type="ECO:0000256" key="9">
    <source>
        <dbReference type="ARBA" id="ARBA00023004"/>
    </source>
</evidence>
<keyword evidence="4 11" id="KW-0349">Heme</keyword>
<evidence type="ECO:0000256" key="8">
    <source>
        <dbReference type="ARBA" id="ARBA00022982"/>
    </source>
</evidence>
<dbReference type="InterPro" id="IPR014353">
    <property type="entry name" value="Membr-bd_ADH_cyt_c"/>
</dbReference>
<dbReference type="InterPro" id="IPR009056">
    <property type="entry name" value="Cyt_c-like_dom"/>
</dbReference>
<keyword evidence="10" id="KW-0472">Membrane</keyword>
<evidence type="ECO:0000256" key="5">
    <source>
        <dbReference type="ARBA" id="ARBA00022723"/>
    </source>
</evidence>
<keyword evidence="2" id="KW-0813">Transport</keyword>
<evidence type="ECO:0000256" key="4">
    <source>
        <dbReference type="ARBA" id="ARBA00022617"/>
    </source>
</evidence>
<keyword evidence="9 11" id="KW-0408">Iron</keyword>
<dbReference type="InterPro" id="IPR008168">
    <property type="entry name" value="Cyt_C_IC"/>
</dbReference>
<dbReference type="InterPro" id="IPR051459">
    <property type="entry name" value="Cytochrome_c-type_DH"/>
</dbReference>
<accession>A0ABT2FGF9</accession>
<feature type="domain" description="Cytochrome c" evidence="13">
    <location>
        <begin position="170"/>
        <end position="284"/>
    </location>
</feature>
<feature type="domain" description="Cytochrome c" evidence="13">
    <location>
        <begin position="309"/>
        <end position="399"/>
    </location>
</feature>
<keyword evidence="6 12" id="KW-0732">Signal</keyword>
<dbReference type="RefSeq" id="WP_238894804.1">
    <property type="nucleotide sequence ID" value="NZ_JAKOGG010000002.1"/>
</dbReference>
<dbReference type="PIRSF" id="PIRSF000018">
    <property type="entry name" value="Mb_ADH_cyt_c"/>
    <property type="match status" value="1"/>
</dbReference>